<keyword evidence="2" id="KW-0732">Signal</keyword>
<evidence type="ECO:0000313" key="5">
    <source>
        <dbReference type="Proteomes" id="UP000654075"/>
    </source>
</evidence>
<feature type="chain" id="PRO_5032432514" description="RING-type domain-containing protein" evidence="2">
    <location>
        <begin position="18"/>
        <end position="253"/>
    </location>
</feature>
<organism evidence="4 5">
    <name type="scientific">Polarella glacialis</name>
    <name type="common">Dinoflagellate</name>
    <dbReference type="NCBI Taxonomy" id="89957"/>
    <lineage>
        <taxon>Eukaryota</taxon>
        <taxon>Sar</taxon>
        <taxon>Alveolata</taxon>
        <taxon>Dinophyceae</taxon>
        <taxon>Suessiales</taxon>
        <taxon>Suessiaceae</taxon>
        <taxon>Polarella</taxon>
    </lineage>
</organism>
<dbReference type="SMART" id="SM00184">
    <property type="entry name" value="RING"/>
    <property type="match status" value="1"/>
</dbReference>
<keyword evidence="1" id="KW-0862">Zinc</keyword>
<keyword evidence="5" id="KW-1185">Reference proteome</keyword>
<keyword evidence="1" id="KW-0863">Zinc-finger</keyword>
<evidence type="ECO:0000256" key="1">
    <source>
        <dbReference type="PROSITE-ProRule" id="PRU00175"/>
    </source>
</evidence>
<proteinExistence type="predicted"/>
<dbReference type="AlphaFoldDB" id="A0A813HD24"/>
<dbReference type="PANTHER" id="PTHR47035">
    <property type="entry name" value="OS11G0150450 PROTEIN"/>
    <property type="match status" value="1"/>
</dbReference>
<dbReference type="Gene3D" id="3.30.40.10">
    <property type="entry name" value="Zinc/RING finger domain, C3HC4 (zinc finger)"/>
    <property type="match status" value="1"/>
</dbReference>
<sequence length="253" mass="28477">MLQRQSWSLSFQGMARAGLLVAELVSQTTLSVWSQKLGQLGREEMCSICQQPFELGEIVRVVTAQTTPCFHNFHAICLEQWLGKRTHCPACRTELRLPAHEEEEEESELEDVSMVLHDGDASSELSDEEGEEDDEGMRIQAVDARVSSWYQKLLVVAHRPASDLPAVNRELLLFVKSDSSTGSSLGRVVVLRMNTTDTVAALCLQIRQHLSLHHRLGGRDIIRFRGQALAHLDCSLAFYNVQNEATLYHAWHL</sequence>
<dbReference type="Pfam" id="PF13639">
    <property type="entry name" value="zf-RING_2"/>
    <property type="match status" value="1"/>
</dbReference>
<dbReference type="GO" id="GO:0008270">
    <property type="term" value="F:zinc ion binding"/>
    <property type="evidence" value="ECO:0007669"/>
    <property type="project" value="UniProtKB-KW"/>
</dbReference>
<dbReference type="EMBL" id="CAJNNV010031353">
    <property type="protein sequence ID" value="CAE8635823.1"/>
    <property type="molecule type" value="Genomic_DNA"/>
</dbReference>
<dbReference type="SUPFAM" id="SSF57850">
    <property type="entry name" value="RING/U-box"/>
    <property type="match status" value="1"/>
</dbReference>
<keyword evidence="1" id="KW-0479">Metal-binding</keyword>
<reference evidence="4" key="1">
    <citation type="submission" date="2021-02" db="EMBL/GenBank/DDBJ databases">
        <authorList>
            <person name="Dougan E. K."/>
            <person name="Rhodes N."/>
            <person name="Thang M."/>
            <person name="Chan C."/>
        </authorList>
    </citation>
    <scope>NUCLEOTIDE SEQUENCE</scope>
</reference>
<evidence type="ECO:0000259" key="3">
    <source>
        <dbReference type="PROSITE" id="PS50089"/>
    </source>
</evidence>
<gene>
    <name evidence="4" type="ORF">PGLA1383_LOCUS51397</name>
</gene>
<name>A0A813HD24_POLGL</name>
<accession>A0A813HD24</accession>
<protein>
    <recommendedName>
        <fullName evidence="3">RING-type domain-containing protein</fullName>
    </recommendedName>
</protein>
<feature type="domain" description="RING-type" evidence="3">
    <location>
        <begin position="46"/>
        <end position="92"/>
    </location>
</feature>
<evidence type="ECO:0000313" key="4">
    <source>
        <dbReference type="EMBL" id="CAE8635823.1"/>
    </source>
</evidence>
<feature type="signal peptide" evidence="2">
    <location>
        <begin position="1"/>
        <end position="17"/>
    </location>
</feature>
<dbReference type="Proteomes" id="UP000654075">
    <property type="component" value="Unassembled WGS sequence"/>
</dbReference>
<dbReference type="PANTHER" id="PTHR47035:SF3">
    <property type="entry name" value="OS11G0150450 PROTEIN"/>
    <property type="match status" value="1"/>
</dbReference>
<dbReference type="OrthoDB" id="306473at2759"/>
<evidence type="ECO:0000256" key="2">
    <source>
        <dbReference type="SAM" id="SignalP"/>
    </source>
</evidence>
<dbReference type="InterPro" id="IPR013083">
    <property type="entry name" value="Znf_RING/FYVE/PHD"/>
</dbReference>
<dbReference type="InterPro" id="IPR001841">
    <property type="entry name" value="Znf_RING"/>
</dbReference>
<dbReference type="PROSITE" id="PS50089">
    <property type="entry name" value="ZF_RING_2"/>
    <property type="match status" value="1"/>
</dbReference>
<dbReference type="InterPro" id="IPR053070">
    <property type="entry name" value="RING-type_E3_ubiquitin-ligase"/>
</dbReference>
<comment type="caution">
    <text evidence="4">The sequence shown here is derived from an EMBL/GenBank/DDBJ whole genome shotgun (WGS) entry which is preliminary data.</text>
</comment>